<dbReference type="InterPro" id="IPR001680">
    <property type="entry name" value="WD40_rpt"/>
</dbReference>
<dbReference type="InterPro" id="IPR036322">
    <property type="entry name" value="WD40_repeat_dom_sf"/>
</dbReference>
<feature type="repeat" description="WD" evidence="3">
    <location>
        <begin position="320"/>
        <end position="342"/>
    </location>
</feature>
<name>A0A2V1AT01_9ASCO</name>
<comment type="caution">
    <text evidence="5">The sequence shown here is derived from an EMBL/GenBank/DDBJ whole genome shotgun (WGS) entry which is preliminary data.</text>
</comment>
<reference evidence="5 6" key="1">
    <citation type="submission" date="2017-12" db="EMBL/GenBank/DDBJ databases">
        <title>Genome Sequence of a Multidrug-Resistant Candida haemulonii Isolate from a Patient with Chronic Leg Ulcers in Israel.</title>
        <authorList>
            <person name="Chow N.A."/>
            <person name="Gade L."/>
            <person name="Batra D."/>
            <person name="Rowe L.A."/>
            <person name="Ben-Ami R."/>
            <person name="Loparev V.N."/>
            <person name="Litvintseva A.P."/>
        </authorList>
    </citation>
    <scope>NUCLEOTIDE SEQUENCE [LARGE SCALE GENOMIC DNA]</scope>
    <source>
        <strain evidence="5 6">B11899</strain>
    </source>
</reference>
<dbReference type="OrthoDB" id="361494at2759"/>
<dbReference type="AlphaFoldDB" id="A0A2V1AT01"/>
<dbReference type="PANTHER" id="PTHR19857:SF8">
    <property type="entry name" value="ANGIO-ASSOCIATED MIGRATORY CELL PROTEIN"/>
    <property type="match status" value="1"/>
</dbReference>
<evidence type="ECO:0000256" key="4">
    <source>
        <dbReference type="SAM" id="MobiDB-lite"/>
    </source>
</evidence>
<accession>A0A2V1AT01</accession>
<dbReference type="SMART" id="SM00320">
    <property type="entry name" value="WD40"/>
    <property type="match status" value="4"/>
</dbReference>
<feature type="region of interest" description="Disordered" evidence="4">
    <location>
        <begin position="550"/>
        <end position="569"/>
    </location>
</feature>
<dbReference type="Pfam" id="PF00400">
    <property type="entry name" value="WD40"/>
    <property type="match status" value="2"/>
</dbReference>
<evidence type="ECO:0000256" key="2">
    <source>
        <dbReference type="ARBA" id="ARBA00022737"/>
    </source>
</evidence>
<proteinExistence type="predicted"/>
<evidence type="ECO:0000256" key="1">
    <source>
        <dbReference type="ARBA" id="ARBA00022574"/>
    </source>
</evidence>
<dbReference type="RefSeq" id="XP_025342267.1">
    <property type="nucleotide sequence ID" value="XM_025484052.1"/>
</dbReference>
<feature type="compositionally biased region" description="Low complexity" evidence="4">
    <location>
        <begin position="556"/>
        <end position="569"/>
    </location>
</feature>
<dbReference type="STRING" id="45357.A0A2V1AT01"/>
<dbReference type="EMBL" id="PKFO01000005">
    <property type="protein sequence ID" value="PVH21327.1"/>
    <property type="molecule type" value="Genomic_DNA"/>
</dbReference>
<dbReference type="PROSITE" id="PS50082">
    <property type="entry name" value="WD_REPEATS_2"/>
    <property type="match status" value="1"/>
</dbReference>
<organism evidence="5 6">
    <name type="scientific">Candidozyma haemuli</name>
    <dbReference type="NCBI Taxonomy" id="45357"/>
    <lineage>
        <taxon>Eukaryota</taxon>
        <taxon>Fungi</taxon>
        <taxon>Dikarya</taxon>
        <taxon>Ascomycota</taxon>
        <taxon>Saccharomycotina</taxon>
        <taxon>Pichiomycetes</taxon>
        <taxon>Metschnikowiaceae</taxon>
        <taxon>Candidozyma</taxon>
    </lineage>
</organism>
<evidence type="ECO:0000313" key="5">
    <source>
        <dbReference type="EMBL" id="PVH21327.1"/>
    </source>
</evidence>
<gene>
    <name evidence="5" type="ORF">CXQ85_000301</name>
</gene>
<dbReference type="InterPro" id="IPR015943">
    <property type="entry name" value="WD40/YVTN_repeat-like_dom_sf"/>
</dbReference>
<dbReference type="PANTHER" id="PTHR19857">
    <property type="entry name" value="MITOCHONDRIAL DIVISION PROTEIN 1-RELATED"/>
    <property type="match status" value="1"/>
</dbReference>
<dbReference type="Proteomes" id="UP000244309">
    <property type="component" value="Unassembled WGS sequence"/>
</dbReference>
<protein>
    <submittedName>
        <fullName evidence="5">Uncharacterized protein</fullName>
    </submittedName>
</protein>
<keyword evidence="1 3" id="KW-0853">WD repeat</keyword>
<keyword evidence="2" id="KW-0677">Repeat</keyword>
<dbReference type="Gene3D" id="2.130.10.10">
    <property type="entry name" value="YVTN repeat-like/Quinoprotein amine dehydrogenase"/>
    <property type="match status" value="2"/>
</dbReference>
<keyword evidence="6" id="KW-1185">Reference proteome</keyword>
<evidence type="ECO:0000313" key="6">
    <source>
        <dbReference type="Proteomes" id="UP000244309"/>
    </source>
</evidence>
<dbReference type="VEuPathDB" id="FungiDB:CXQ85_000301"/>
<dbReference type="GeneID" id="37005634"/>
<dbReference type="InterPro" id="IPR051179">
    <property type="entry name" value="WD_repeat_multifunction"/>
</dbReference>
<dbReference type="SUPFAM" id="SSF50978">
    <property type="entry name" value="WD40 repeat-like"/>
    <property type="match status" value="1"/>
</dbReference>
<evidence type="ECO:0000256" key="3">
    <source>
        <dbReference type="PROSITE-ProRule" id="PRU00221"/>
    </source>
</evidence>
<sequence length="621" mass="68299">MDFYEPTLLFRQNAIKRPDSVSSSSSYYGSDTDSAATLPSHHSNRSRTSWLLNHSNASDTQILNKACSLDRVNIKSNYWKIPDNSMDLTALATSSVESASPLLAISSAQAENNLFIYELDAVNHYLTHHTTISLPNIHSLAWVPNQKSRYLVSGNSKGYAHLVSVPLPHTYTGDVGDEEDCAEIVKRFNHRKHLKSVNKDPAAHTHATTCISELGFTANDNLVSIYDNTLFVWNMNDCEASAKPRPEGISVIPGIKGFDTTPRQVNDPYTLGLCGSFGISLFDFRSRGHNVPNSSLHAKGSSSQLSANMLRWCPTNEYVMAAAHEDGVVRLWDLRKQDTFASLTGHMNKKVTALEWNDNDIFTGASDGNIVHWDLSSGLEPTDDIANNADKLQTCSMKEGISSVAFDTVRNTMVDAVSERQCGTLLPASNNNIIGMCRVRDTDSDQSDCKIVTVDGSSFLGLHSKIYDAVENTSSEKYFYTAEDIDLMSKEELSNATLINSNDSLTQPLNIQRKPTVHSRADTEVSIRTDDFNFNFGFDLDEVISLHSVDSEPSKSHSSSSPNSSVLNNDSNYTLSTVATVVGSPTQTHSHTKKSSLAFLDDGLEKICLDFSNQNQFTTAT</sequence>